<evidence type="ECO:0000259" key="3">
    <source>
        <dbReference type="PROSITE" id="PS50930"/>
    </source>
</evidence>
<feature type="domain" description="HTH LytTR-type" evidence="3">
    <location>
        <begin position="140"/>
        <end position="211"/>
    </location>
</feature>
<dbReference type="Gene3D" id="2.40.50.1020">
    <property type="entry name" value="LytTr DNA-binding domain"/>
    <property type="match status" value="1"/>
</dbReference>
<dbReference type="InterPro" id="IPR007492">
    <property type="entry name" value="LytTR_DNA-bd_dom"/>
</dbReference>
<dbReference type="InterPro" id="IPR011006">
    <property type="entry name" value="CheY-like_superfamily"/>
</dbReference>
<dbReference type="GO" id="GO:0000156">
    <property type="term" value="F:phosphorelay response regulator activity"/>
    <property type="evidence" value="ECO:0007669"/>
    <property type="project" value="InterPro"/>
</dbReference>
<dbReference type="Proteomes" id="UP000288102">
    <property type="component" value="Unassembled WGS sequence"/>
</dbReference>
<feature type="domain" description="Response regulatory" evidence="2">
    <location>
        <begin position="4"/>
        <end position="115"/>
    </location>
</feature>
<proteinExistence type="predicted"/>
<name>A0A434A0L3_9FLAO</name>
<protein>
    <submittedName>
        <fullName evidence="4">DNA-binding response regulator</fullName>
    </submittedName>
</protein>
<organism evidence="4 5">
    <name type="scientific">Flavobacterium cupreum</name>
    <dbReference type="NCBI Taxonomy" id="2133766"/>
    <lineage>
        <taxon>Bacteria</taxon>
        <taxon>Pseudomonadati</taxon>
        <taxon>Bacteroidota</taxon>
        <taxon>Flavobacteriia</taxon>
        <taxon>Flavobacteriales</taxon>
        <taxon>Flavobacteriaceae</taxon>
        <taxon>Flavobacterium</taxon>
    </lineage>
</organism>
<feature type="modified residue" description="4-aspartylphosphate" evidence="1">
    <location>
        <position position="55"/>
    </location>
</feature>
<dbReference type="EMBL" id="QWDM01000024">
    <property type="protein sequence ID" value="RUT67914.1"/>
    <property type="molecule type" value="Genomic_DNA"/>
</dbReference>
<dbReference type="PANTHER" id="PTHR37299:SF1">
    <property type="entry name" value="STAGE 0 SPORULATION PROTEIN A HOMOLOG"/>
    <property type="match status" value="1"/>
</dbReference>
<dbReference type="InterPro" id="IPR046947">
    <property type="entry name" value="LytR-like"/>
</dbReference>
<evidence type="ECO:0000313" key="5">
    <source>
        <dbReference type="Proteomes" id="UP000288102"/>
    </source>
</evidence>
<dbReference type="OrthoDB" id="2168082at2"/>
<sequence>MMIKCVIIDDEPLAIEIIQTYLERLSDFELSACFTSAVDALTYVQKNKIDLLFLDIEMPLFNGLEFAKTLNYNPAIIMTTAYRDYAVESFELNVVDYLLKPIGFQRFISATSKVIKIISEIPPATEKTDLSNFTGEDEDLWVKVDKKLIRIAINDILYIESLKDYVRVKTKNRELVTYSSLNKILEKLPESKFLRIHKSFIAAVKKIETIEGNRVTIDGKILPLGRIFKEELIKKTQD</sequence>
<dbReference type="SMART" id="SM00448">
    <property type="entry name" value="REC"/>
    <property type="match status" value="1"/>
</dbReference>
<dbReference type="GO" id="GO:0003677">
    <property type="term" value="F:DNA binding"/>
    <property type="evidence" value="ECO:0007669"/>
    <property type="project" value="UniProtKB-KW"/>
</dbReference>
<evidence type="ECO:0000256" key="1">
    <source>
        <dbReference type="PROSITE-ProRule" id="PRU00169"/>
    </source>
</evidence>
<keyword evidence="1" id="KW-0597">Phosphoprotein</keyword>
<dbReference type="SUPFAM" id="SSF52172">
    <property type="entry name" value="CheY-like"/>
    <property type="match status" value="1"/>
</dbReference>
<dbReference type="PROSITE" id="PS50110">
    <property type="entry name" value="RESPONSE_REGULATORY"/>
    <property type="match status" value="1"/>
</dbReference>
<evidence type="ECO:0000259" key="2">
    <source>
        <dbReference type="PROSITE" id="PS50110"/>
    </source>
</evidence>
<evidence type="ECO:0000313" key="4">
    <source>
        <dbReference type="EMBL" id="RUT67914.1"/>
    </source>
</evidence>
<dbReference type="InterPro" id="IPR001789">
    <property type="entry name" value="Sig_transdc_resp-reg_receiver"/>
</dbReference>
<keyword evidence="5" id="KW-1185">Reference proteome</keyword>
<dbReference type="PROSITE" id="PS50930">
    <property type="entry name" value="HTH_LYTTR"/>
    <property type="match status" value="1"/>
</dbReference>
<comment type="caution">
    <text evidence="4">The sequence shown here is derived from an EMBL/GenBank/DDBJ whole genome shotgun (WGS) entry which is preliminary data.</text>
</comment>
<gene>
    <name evidence="4" type="ORF">D0817_23900</name>
</gene>
<dbReference type="Pfam" id="PF00072">
    <property type="entry name" value="Response_reg"/>
    <property type="match status" value="1"/>
</dbReference>
<dbReference type="Gene3D" id="3.40.50.2300">
    <property type="match status" value="1"/>
</dbReference>
<keyword evidence="4" id="KW-0238">DNA-binding</keyword>
<dbReference type="Pfam" id="PF04397">
    <property type="entry name" value="LytTR"/>
    <property type="match status" value="1"/>
</dbReference>
<dbReference type="SMART" id="SM00850">
    <property type="entry name" value="LytTR"/>
    <property type="match status" value="1"/>
</dbReference>
<dbReference type="AlphaFoldDB" id="A0A434A0L3"/>
<dbReference type="PANTHER" id="PTHR37299">
    <property type="entry name" value="TRANSCRIPTIONAL REGULATOR-RELATED"/>
    <property type="match status" value="1"/>
</dbReference>
<accession>A0A434A0L3</accession>
<reference evidence="5" key="1">
    <citation type="journal article" date="2019" name="Syst. Appl. Microbiol.">
        <title>Flavobacterium circumlabens sp. nov. and Flavobacterium cupreum sp. nov., two psychrotrophic species isolated from Antarctic environmental samples.</title>
        <authorList>
            <person name="Kralova S."/>
            <person name="Busse H.-J."/>
            <person name="Svec P."/>
            <person name="Maslanova I."/>
            <person name="Stankova E."/>
            <person name="Bartak M."/>
            <person name="Sedlacek I."/>
        </authorList>
    </citation>
    <scope>NUCLEOTIDE SEQUENCE [LARGE SCALE GENOMIC DNA]</scope>
    <source>
        <strain evidence="5">CCM 8825</strain>
    </source>
</reference>